<dbReference type="EMBL" id="JPMX01000111">
    <property type="protein sequence ID" value="KGH44881.1"/>
    <property type="molecule type" value="Genomic_DNA"/>
</dbReference>
<dbReference type="Proteomes" id="UP000029713">
    <property type="component" value="Unassembled WGS sequence"/>
</dbReference>
<dbReference type="InterPro" id="IPR012347">
    <property type="entry name" value="Ferritin-like"/>
</dbReference>
<dbReference type="Pfam" id="PF05067">
    <property type="entry name" value="Mn_catalase"/>
    <property type="match status" value="1"/>
</dbReference>
<dbReference type="InterPro" id="IPR039377">
    <property type="entry name" value="Mn_catalase_dom"/>
</dbReference>
<dbReference type="SUPFAM" id="SSF47240">
    <property type="entry name" value="Ferritin-like"/>
    <property type="match status" value="1"/>
</dbReference>
<feature type="binding site" evidence="3">
    <location>
        <position position="223"/>
    </location>
    <ligand>
        <name>Ca(2+)</name>
        <dbReference type="ChEBI" id="CHEBI:29108"/>
    </ligand>
</feature>
<keyword evidence="3" id="KW-0106">Calcium</keyword>
<dbReference type="STRING" id="1522368.IN07_21050"/>
<feature type="binding site" evidence="3">
    <location>
        <position position="57"/>
    </location>
    <ligand>
        <name>Ca(2+)</name>
        <dbReference type="ChEBI" id="CHEBI:29108"/>
    </ligand>
</feature>
<accession>A0A098Y5C6</accession>
<gene>
    <name evidence="4" type="ORF">IN07_21050</name>
</gene>
<feature type="binding site" evidence="2">
    <location>
        <position position="148"/>
    </location>
    <ligand>
        <name>Mn(2+)</name>
        <dbReference type="ChEBI" id="CHEBI:29035"/>
        <label>2</label>
    </ligand>
</feature>
<evidence type="ECO:0000313" key="4">
    <source>
        <dbReference type="EMBL" id="KGH44881.1"/>
    </source>
</evidence>
<comment type="cofactor">
    <cofactor evidence="2">
        <name>Mn(2+)</name>
        <dbReference type="ChEBI" id="CHEBI:29035"/>
    </cofactor>
    <text evidence="2">Binds 2 manganese ions per subunit.</text>
</comment>
<dbReference type="AlphaFoldDB" id="A0A098Y5C6"/>
<dbReference type="InterPro" id="IPR007760">
    <property type="entry name" value="Mn_catalase"/>
</dbReference>
<feature type="binding site" evidence="2">
    <location>
        <position position="35"/>
    </location>
    <ligand>
        <name>Mn(2+)</name>
        <dbReference type="ChEBI" id="CHEBI:29035"/>
        <label>1</label>
    </ligand>
</feature>
<evidence type="ECO:0000256" key="1">
    <source>
        <dbReference type="ARBA" id="ARBA00007644"/>
    </source>
</evidence>
<evidence type="ECO:0000256" key="2">
    <source>
        <dbReference type="PIRSR" id="PIRSR607760-1"/>
    </source>
</evidence>
<comment type="similarity">
    <text evidence="1">Belongs to the manganese catalase family.</text>
</comment>
<dbReference type="CDD" id="cd01051">
    <property type="entry name" value="Mn_catalase"/>
    <property type="match status" value="1"/>
</dbReference>
<feature type="binding site" evidence="2">
    <location>
        <position position="66"/>
    </location>
    <ligand>
        <name>Mn(2+)</name>
        <dbReference type="ChEBI" id="CHEBI:29035"/>
        <label>2</label>
    </ligand>
</feature>
<protein>
    <submittedName>
        <fullName evidence="4">Manganese catalase</fullName>
    </submittedName>
</protein>
<keyword evidence="5" id="KW-1185">Reference proteome</keyword>
<dbReference type="Gene3D" id="1.20.1260.10">
    <property type="match status" value="1"/>
</dbReference>
<keyword evidence="2" id="KW-0479">Metal-binding</keyword>
<comment type="caution">
    <text evidence="4">The sequence shown here is derived from an EMBL/GenBank/DDBJ whole genome shotgun (WGS) entry which is preliminary data.</text>
</comment>
<reference evidence="4 5" key="1">
    <citation type="submission" date="2014-07" db="EMBL/GenBank/DDBJ databases">
        <title>Biosystematic studies on Modestobacter strains isolated from extreme hyper-arid desert soil and from historic building.</title>
        <authorList>
            <person name="Bukarasam K."/>
            <person name="Bull A."/>
            <person name="Girard G."/>
            <person name="van Wezel G."/>
            <person name="Goodfellow M."/>
        </authorList>
    </citation>
    <scope>NUCLEOTIDE SEQUENCE [LARGE SCALE GENOMIC DNA]</scope>
    <source>
        <strain evidence="4 5">KNN45-2b</strain>
    </source>
</reference>
<sequence>MFTHTHALQYEAKPDGPDPDFARKLQEILGGQWGEMTVAMQYLLQGWNCRLPGKYKDMLLAIGTEELAHVEMIVTMIDRLLDHVPLKPDAADRTKEAAAGYGQHNPQHAIVNGAGAYFRDSMGLPWSGGYVTASGNLMADFHYNATAEMQGRLQAARLFNMTDDHGVKDMLRFNLARDHMHQMQWLAAIEELKSDGIEGIPVPEAFPMDEELPEFAYTFIDASDGPDAANGRWASGPALDGTDNQLRAAPIAANADAPILPPGDPRLYPTPQTQMNTLIQKAKDALK</sequence>
<feature type="binding site" evidence="3">
    <location>
        <position position="225"/>
    </location>
    <ligand>
        <name>Ca(2+)</name>
        <dbReference type="ChEBI" id="CHEBI:29108"/>
    </ligand>
</feature>
<keyword evidence="2" id="KW-0464">Manganese</keyword>
<organism evidence="4 5">
    <name type="scientific">Modestobacter caceresii</name>
    <dbReference type="NCBI Taxonomy" id="1522368"/>
    <lineage>
        <taxon>Bacteria</taxon>
        <taxon>Bacillati</taxon>
        <taxon>Actinomycetota</taxon>
        <taxon>Actinomycetes</taxon>
        <taxon>Geodermatophilales</taxon>
        <taxon>Geodermatophilaceae</taxon>
        <taxon>Modestobacter</taxon>
    </lineage>
</organism>
<evidence type="ECO:0000256" key="3">
    <source>
        <dbReference type="PIRSR" id="PIRSR607760-2"/>
    </source>
</evidence>
<dbReference type="InterPro" id="IPR009078">
    <property type="entry name" value="Ferritin-like_SF"/>
</dbReference>
<comment type="cofactor">
    <cofactor evidence="3">
        <name>Ca(2+)</name>
        <dbReference type="ChEBI" id="CHEBI:29108"/>
    </cofactor>
    <text evidence="3">Binds 1 Ca(2+) ion per subunit.</text>
</comment>
<proteinExistence type="inferred from homology"/>
<feature type="binding site" evidence="2">
    <location>
        <position position="69"/>
    </location>
    <ligand>
        <name>Mn(2+)</name>
        <dbReference type="ChEBI" id="CHEBI:29035"/>
        <label>1</label>
    </ligand>
</feature>
<evidence type="ECO:0000313" key="5">
    <source>
        <dbReference type="Proteomes" id="UP000029713"/>
    </source>
</evidence>
<name>A0A098Y5C6_9ACTN</name>
<dbReference type="OrthoDB" id="8334870at2"/>
<feature type="binding site" evidence="2">
    <location>
        <position position="181"/>
    </location>
    <ligand>
        <name>Mn(2+)</name>
        <dbReference type="ChEBI" id="CHEBI:29035"/>
        <label>2</label>
    </ligand>
</feature>
<dbReference type="GO" id="GO:0046872">
    <property type="term" value="F:metal ion binding"/>
    <property type="evidence" value="ECO:0007669"/>
    <property type="project" value="UniProtKB-KW"/>
</dbReference>
<dbReference type="RefSeq" id="WP_036339664.1">
    <property type="nucleotide sequence ID" value="NZ_JPMX01000111.1"/>
</dbReference>